<evidence type="ECO:0000256" key="2">
    <source>
        <dbReference type="ARBA" id="ARBA00022448"/>
    </source>
</evidence>
<dbReference type="PRINTS" id="PR00176">
    <property type="entry name" value="NANEUSMPORT"/>
</dbReference>
<feature type="transmembrane region" description="Helical" evidence="7">
    <location>
        <begin position="303"/>
        <end position="324"/>
    </location>
</feature>
<comment type="caution">
    <text evidence="8">The sequence shown here is derived from an EMBL/GenBank/DDBJ whole genome shotgun (WGS) entry which is preliminary data.</text>
</comment>
<evidence type="ECO:0000256" key="7">
    <source>
        <dbReference type="SAM" id="Phobius"/>
    </source>
</evidence>
<evidence type="ECO:0000256" key="1">
    <source>
        <dbReference type="ARBA" id="ARBA00004141"/>
    </source>
</evidence>
<feature type="transmembrane region" description="Helical" evidence="7">
    <location>
        <begin position="196"/>
        <end position="217"/>
    </location>
</feature>
<comment type="subcellular location">
    <subcellularLocation>
        <location evidence="1">Membrane</location>
        <topology evidence="1">Multi-pass membrane protein</topology>
    </subcellularLocation>
</comment>
<feature type="transmembrane region" description="Helical" evidence="7">
    <location>
        <begin position="73"/>
        <end position="92"/>
    </location>
</feature>
<dbReference type="SUPFAM" id="SSF161070">
    <property type="entry name" value="SNF-like"/>
    <property type="match status" value="1"/>
</dbReference>
<sequence length="338" mass="37543">MEKQALPADDDETGVVEPGAGGSTEAVELASTEPPSRAGWNSKVEYFLAQVGFSVGLGNVWRFPYLCHQNGGAFLLLYVLLMLVVGIPLFFLELAAGQDIRQGSIGVWKYISPRLAGIGYSSCVPRFLLVFLPDKECKESSPTSYFWYRRALNITDSIDEVGSFNPYIVWCLLAAWAVVSRDDAPVSTHSVFISQVMYFSSIFPYVVLVCFLVRGLMLDGASEGIVYMFYPKVPEHKTSVHQGDMRTFALMHLFLLQLQIWADVQVWRQAATQVFFALGLGFGSIIAYSSYNPKNNNCHRDAFTVSVINFLTSVLATLVVFAVLGFRAKKKVMTCVAR</sequence>
<keyword evidence="4 7" id="KW-1133">Transmembrane helix</keyword>
<protein>
    <recommendedName>
        <fullName evidence="10">Transporter</fullName>
    </recommendedName>
</protein>
<dbReference type="PROSITE" id="PS50267">
    <property type="entry name" value="NA_NEUROTRAN_SYMP_3"/>
    <property type="match status" value="1"/>
</dbReference>
<evidence type="ECO:0000313" key="9">
    <source>
        <dbReference type="Proteomes" id="UP001476798"/>
    </source>
</evidence>
<evidence type="ECO:0000256" key="5">
    <source>
        <dbReference type="ARBA" id="ARBA00023136"/>
    </source>
</evidence>
<dbReference type="InterPro" id="IPR000175">
    <property type="entry name" value="Na/ntran_symport"/>
</dbReference>
<evidence type="ECO:0000313" key="8">
    <source>
        <dbReference type="EMBL" id="MEQ2186704.1"/>
    </source>
</evidence>
<dbReference type="Pfam" id="PF00209">
    <property type="entry name" value="SNF"/>
    <property type="match status" value="3"/>
</dbReference>
<keyword evidence="3 7" id="KW-0812">Transmembrane</keyword>
<keyword evidence="2" id="KW-0813">Transport</keyword>
<accession>A0ABV0PT99</accession>
<keyword evidence="9" id="KW-1185">Reference proteome</keyword>
<dbReference type="EMBL" id="JAHRIO010085292">
    <property type="protein sequence ID" value="MEQ2186704.1"/>
    <property type="molecule type" value="Genomic_DNA"/>
</dbReference>
<proteinExistence type="predicted"/>
<name>A0ABV0PT99_9TELE</name>
<feature type="transmembrane region" description="Helical" evidence="7">
    <location>
        <begin position="44"/>
        <end position="61"/>
    </location>
</feature>
<keyword evidence="5 7" id="KW-0472">Membrane</keyword>
<evidence type="ECO:0000256" key="6">
    <source>
        <dbReference type="SAM" id="MobiDB-lite"/>
    </source>
</evidence>
<feature type="region of interest" description="Disordered" evidence="6">
    <location>
        <begin position="1"/>
        <end position="37"/>
    </location>
</feature>
<organism evidence="8 9">
    <name type="scientific">Goodea atripinnis</name>
    <dbReference type="NCBI Taxonomy" id="208336"/>
    <lineage>
        <taxon>Eukaryota</taxon>
        <taxon>Metazoa</taxon>
        <taxon>Chordata</taxon>
        <taxon>Craniata</taxon>
        <taxon>Vertebrata</taxon>
        <taxon>Euteleostomi</taxon>
        <taxon>Actinopterygii</taxon>
        <taxon>Neopterygii</taxon>
        <taxon>Teleostei</taxon>
        <taxon>Neoteleostei</taxon>
        <taxon>Acanthomorphata</taxon>
        <taxon>Ovalentaria</taxon>
        <taxon>Atherinomorphae</taxon>
        <taxon>Cyprinodontiformes</taxon>
        <taxon>Goodeidae</taxon>
        <taxon>Goodea</taxon>
    </lineage>
</organism>
<dbReference type="PANTHER" id="PTHR11616">
    <property type="entry name" value="SODIUM/CHLORIDE DEPENDENT TRANSPORTER"/>
    <property type="match status" value="1"/>
</dbReference>
<evidence type="ECO:0000256" key="4">
    <source>
        <dbReference type="ARBA" id="ARBA00022989"/>
    </source>
</evidence>
<dbReference type="Proteomes" id="UP001476798">
    <property type="component" value="Unassembled WGS sequence"/>
</dbReference>
<dbReference type="InterPro" id="IPR037272">
    <property type="entry name" value="SNS_sf"/>
</dbReference>
<reference evidence="8 9" key="1">
    <citation type="submission" date="2021-06" db="EMBL/GenBank/DDBJ databases">
        <authorList>
            <person name="Palmer J.M."/>
        </authorList>
    </citation>
    <scope>NUCLEOTIDE SEQUENCE [LARGE SCALE GENOMIC DNA]</scope>
    <source>
        <strain evidence="8 9">GA_2019</strain>
        <tissue evidence="8">Muscle</tissue>
    </source>
</reference>
<dbReference type="PANTHER" id="PTHR11616:SF233">
    <property type="entry name" value="TRANSPORTER"/>
    <property type="match status" value="1"/>
</dbReference>
<gene>
    <name evidence="8" type="ORF">GOODEAATRI_031405</name>
</gene>
<evidence type="ECO:0008006" key="10">
    <source>
        <dbReference type="Google" id="ProtNLM"/>
    </source>
</evidence>
<feature type="transmembrane region" description="Helical" evidence="7">
    <location>
        <begin position="274"/>
        <end position="291"/>
    </location>
</feature>
<evidence type="ECO:0000256" key="3">
    <source>
        <dbReference type="ARBA" id="ARBA00022692"/>
    </source>
</evidence>